<evidence type="ECO:0000313" key="3">
    <source>
        <dbReference type="EMBL" id="KRY98974.1"/>
    </source>
</evidence>
<evidence type="ECO:0000313" key="2">
    <source>
        <dbReference type="EMBL" id="KRY70061.1"/>
    </source>
</evidence>
<comment type="caution">
    <text evidence="2">The sequence shown here is derived from an EMBL/GenBank/DDBJ whole genome shotgun (WGS) entry which is preliminary data.</text>
</comment>
<name>A0A0V1E892_TRIPS</name>
<sequence>MKPVIGGSAGEKRGENLEENVEKKERIYIKIVPRSWTGRTRITDSQSNTKESNSRMMKKHESASW</sequence>
<dbReference type="Proteomes" id="UP000054805">
    <property type="component" value="Unassembled WGS sequence"/>
</dbReference>
<evidence type="ECO:0000256" key="1">
    <source>
        <dbReference type="SAM" id="MobiDB-lite"/>
    </source>
</evidence>
<dbReference type="AlphaFoldDB" id="A0A0V1E892"/>
<feature type="region of interest" description="Disordered" evidence="1">
    <location>
        <begin position="40"/>
        <end position="65"/>
    </location>
</feature>
<evidence type="ECO:0000313" key="5">
    <source>
        <dbReference type="Proteomes" id="UP000054805"/>
    </source>
</evidence>
<organism evidence="2 4">
    <name type="scientific">Trichinella pseudospiralis</name>
    <name type="common">Parasitic roundworm</name>
    <dbReference type="NCBI Taxonomy" id="6337"/>
    <lineage>
        <taxon>Eukaryota</taxon>
        <taxon>Metazoa</taxon>
        <taxon>Ecdysozoa</taxon>
        <taxon>Nematoda</taxon>
        <taxon>Enoplea</taxon>
        <taxon>Dorylaimia</taxon>
        <taxon>Trichinellida</taxon>
        <taxon>Trichinellidae</taxon>
        <taxon>Trichinella</taxon>
    </lineage>
</organism>
<gene>
    <name evidence="2" type="ORF">T4A_3921</name>
    <name evidence="3" type="ORF">T4B_9569</name>
</gene>
<feature type="compositionally biased region" description="Polar residues" evidence="1">
    <location>
        <begin position="40"/>
        <end position="55"/>
    </location>
</feature>
<dbReference type="EMBL" id="JYDS01001421">
    <property type="protein sequence ID" value="KRY98974.1"/>
    <property type="molecule type" value="Genomic_DNA"/>
</dbReference>
<accession>A0A0V1E892</accession>
<dbReference type="EMBL" id="JYDR01000080">
    <property type="protein sequence ID" value="KRY70061.1"/>
    <property type="molecule type" value="Genomic_DNA"/>
</dbReference>
<keyword evidence="5" id="KW-1185">Reference proteome</keyword>
<feature type="compositionally biased region" description="Basic and acidic residues" evidence="1">
    <location>
        <begin position="10"/>
        <end position="20"/>
    </location>
</feature>
<proteinExistence type="predicted"/>
<feature type="region of interest" description="Disordered" evidence="1">
    <location>
        <begin position="1"/>
        <end position="20"/>
    </location>
</feature>
<protein>
    <submittedName>
        <fullName evidence="2">Uncharacterized protein</fullName>
    </submittedName>
</protein>
<dbReference type="Proteomes" id="UP000054632">
    <property type="component" value="Unassembled WGS sequence"/>
</dbReference>
<reference evidence="4 5" key="1">
    <citation type="submission" date="2015-01" db="EMBL/GenBank/DDBJ databases">
        <title>Evolution of Trichinella species and genotypes.</title>
        <authorList>
            <person name="Korhonen P.K."/>
            <person name="Edoardo P."/>
            <person name="Giuseppe L.R."/>
            <person name="Gasser R.B."/>
        </authorList>
    </citation>
    <scope>NUCLEOTIDE SEQUENCE [LARGE SCALE GENOMIC DNA]</scope>
    <source>
        <strain evidence="2">ISS13</strain>
        <strain evidence="3">ISS588</strain>
    </source>
</reference>
<evidence type="ECO:0000313" key="4">
    <source>
        <dbReference type="Proteomes" id="UP000054632"/>
    </source>
</evidence>